<name>A0AAD6A229_9POAL</name>
<dbReference type="Proteomes" id="UP001210211">
    <property type="component" value="Unassembled WGS sequence"/>
</dbReference>
<gene>
    <name evidence="3" type="ORF">LUZ61_011982</name>
</gene>
<reference evidence="3 4" key="1">
    <citation type="journal article" date="2022" name="Cell">
        <title>Repeat-based holocentromeres influence genome architecture and karyotype evolution.</title>
        <authorList>
            <person name="Hofstatter P.G."/>
            <person name="Thangavel G."/>
            <person name="Lux T."/>
            <person name="Neumann P."/>
            <person name="Vondrak T."/>
            <person name="Novak P."/>
            <person name="Zhang M."/>
            <person name="Costa L."/>
            <person name="Castellani M."/>
            <person name="Scott A."/>
            <person name="Toegelov H."/>
            <person name="Fuchs J."/>
            <person name="Mata-Sucre Y."/>
            <person name="Dias Y."/>
            <person name="Vanzela A.L.L."/>
            <person name="Huettel B."/>
            <person name="Almeida C.C.S."/>
            <person name="Simkova H."/>
            <person name="Souza G."/>
            <person name="Pedrosa-Harand A."/>
            <person name="Macas J."/>
            <person name="Mayer K.F.X."/>
            <person name="Houben A."/>
            <person name="Marques A."/>
        </authorList>
    </citation>
    <scope>NUCLEOTIDE SEQUENCE [LARGE SCALE GENOMIC DNA]</scope>
    <source>
        <strain evidence="3">RhyTen1mFocal</strain>
    </source>
</reference>
<evidence type="ECO:0000313" key="3">
    <source>
        <dbReference type="EMBL" id="KAJ3708277.1"/>
    </source>
</evidence>
<dbReference type="InterPro" id="IPR045894">
    <property type="entry name" value="At5g08430-like"/>
</dbReference>
<feature type="region of interest" description="Disordered" evidence="1">
    <location>
        <begin position="1"/>
        <end position="158"/>
    </location>
</feature>
<comment type="caution">
    <text evidence="3">The sequence shown here is derived from an EMBL/GenBank/DDBJ whole genome shotgun (WGS) entry which is preliminary data.</text>
</comment>
<dbReference type="AlphaFoldDB" id="A0AAD6A229"/>
<organism evidence="3 4">
    <name type="scientific">Rhynchospora tenuis</name>
    <dbReference type="NCBI Taxonomy" id="198213"/>
    <lineage>
        <taxon>Eukaryota</taxon>
        <taxon>Viridiplantae</taxon>
        <taxon>Streptophyta</taxon>
        <taxon>Embryophyta</taxon>
        <taxon>Tracheophyta</taxon>
        <taxon>Spermatophyta</taxon>
        <taxon>Magnoliopsida</taxon>
        <taxon>Liliopsida</taxon>
        <taxon>Poales</taxon>
        <taxon>Cyperaceae</taxon>
        <taxon>Cyperoideae</taxon>
        <taxon>Rhynchosporeae</taxon>
        <taxon>Rhynchospora</taxon>
    </lineage>
</organism>
<keyword evidence="4" id="KW-1185">Reference proteome</keyword>
<feature type="compositionally biased region" description="Polar residues" evidence="1">
    <location>
        <begin position="187"/>
        <end position="206"/>
    </location>
</feature>
<dbReference type="PANTHER" id="PTHR46851:SF11">
    <property type="entry name" value="GYF DOMAIN-CONTAINING PROTEIN"/>
    <property type="match status" value="1"/>
</dbReference>
<protein>
    <recommendedName>
        <fullName evidence="2">GYF domain-containing protein</fullName>
    </recommendedName>
</protein>
<feature type="compositionally biased region" description="Polar residues" evidence="1">
    <location>
        <begin position="70"/>
        <end position="81"/>
    </location>
</feature>
<dbReference type="SMART" id="SM00444">
    <property type="entry name" value="GYF"/>
    <property type="match status" value="1"/>
</dbReference>
<feature type="region of interest" description="Disordered" evidence="1">
    <location>
        <begin position="186"/>
        <end position="218"/>
    </location>
</feature>
<sequence>MFDYINRIEMLRKPEEQERLKKEMPPILADSEEEKEDKKEETTPSSDSLPQIKGILADSEEEKEEENEETSLPSLSDSLAQNKGDANGKNTDNVARKPETSGERTVCGFGNVEENKEALRGNSAGEVPVEELSLSPKKTDINMAETNGNGPREEPAEVKSLDLLKSDCSSNTDNAKETCNCFERPTEQTVQSNKDVEPNKSTQQVIELSDSDSDSEMPAEGEEVWYYLDPQEMVQGPFSMILLRGWKNKGFFDEDFKVWHKGQSRGDAILLSRASRYSF</sequence>
<accession>A0AAD6A229</accession>
<dbReference type="PROSITE" id="PS50829">
    <property type="entry name" value="GYF"/>
    <property type="match status" value="1"/>
</dbReference>
<evidence type="ECO:0000259" key="2">
    <source>
        <dbReference type="PROSITE" id="PS50829"/>
    </source>
</evidence>
<dbReference type="PANTHER" id="PTHR46851">
    <property type="entry name" value="OS01G0884500 PROTEIN"/>
    <property type="match status" value="1"/>
</dbReference>
<dbReference type="Pfam" id="PF02213">
    <property type="entry name" value="GYF"/>
    <property type="match status" value="1"/>
</dbReference>
<proteinExistence type="predicted"/>
<evidence type="ECO:0000313" key="4">
    <source>
        <dbReference type="Proteomes" id="UP001210211"/>
    </source>
</evidence>
<dbReference type="Gene3D" id="3.30.1490.40">
    <property type="match status" value="1"/>
</dbReference>
<dbReference type="InterPro" id="IPR035445">
    <property type="entry name" value="GYF-like_dom_sf"/>
</dbReference>
<feature type="compositionally biased region" description="Basic and acidic residues" evidence="1">
    <location>
        <begin position="9"/>
        <end position="24"/>
    </location>
</feature>
<dbReference type="SUPFAM" id="SSF55277">
    <property type="entry name" value="GYF domain"/>
    <property type="match status" value="1"/>
</dbReference>
<feature type="compositionally biased region" description="Acidic residues" evidence="1">
    <location>
        <begin position="209"/>
        <end position="218"/>
    </location>
</feature>
<feature type="domain" description="GYF" evidence="2">
    <location>
        <begin position="222"/>
        <end position="272"/>
    </location>
</feature>
<feature type="compositionally biased region" description="Acidic residues" evidence="1">
    <location>
        <begin position="58"/>
        <end position="69"/>
    </location>
</feature>
<dbReference type="InterPro" id="IPR003169">
    <property type="entry name" value="GYF"/>
</dbReference>
<dbReference type="EMBL" id="JAMRDG010000001">
    <property type="protein sequence ID" value="KAJ3708277.1"/>
    <property type="molecule type" value="Genomic_DNA"/>
</dbReference>
<evidence type="ECO:0000256" key="1">
    <source>
        <dbReference type="SAM" id="MobiDB-lite"/>
    </source>
</evidence>